<evidence type="ECO:0000256" key="7">
    <source>
        <dbReference type="ARBA" id="ARBA00037281"/>
    </source>
</evidence>
<dbReference type="Pfam" id="PF00535">
    <property type="entry name" value="Glycos_transf_2"/>
    <property type="match status" value="1"/>
</dbReference>
<comment type="similarity">
    <text evidence="9">Belongs to the glycosyltransferase 2 family. CrtQ subfamily.</text>
</comment>
<dbReference type="InterPro" id="IPR001173">
    <property type="entry name" value="Glyco_trans_2-like"/>
</dbReference>
<sequence length="367" mass="40981">MIVSLCLLLVLLFIWTVVNGVFMPRLTYSANEKNASCVSILVPMRNEERNVKTLLSSLYEAMPANSELIILDDQSTDNTRSLLESGLQRFSNASVIDGAPLPSGWIGKVHACHQLSKRANGDYLLFLDADVTIRPKTIEASIQLLLKKRAGFLSGFPKFIKKGILGYLLIPLQHFLVGFHLPLYLANHSSMIKASAAHGSFMMFTKTAYEKAGGHEGVRGEIVDDVALMRAVKRSGNRAILANITDYVDCYMYDTNREVWDGFTKNVFTGIGRSYVLALVLTLFYTITFIAPFVIAIYGVVTLNSWLLIPYGVVVLIRLAIDLRVKESPLLSLFHPIAILCLLALLLRSMYVNTRSKGYTWKGRTYQ</sequence>
<evidence type="ECO:0000256" key="11">
    <source>
        <dbReference type="SAM" id="Phobius"/>
    </source>
</evidence>
<evidence type="ECO:0000256" key="3">
    <source>
        <dbReference type="ARBA" id="ARBA00022676"/>
    </source>
</evidence>
<dbReference type="PANTHER" id="PTHR43646:SF2">
    <property type="entry name" value="GLYCOSYLTRANSFERASE 2-LIKE DOMAIN-CONTAINING PROTEIN"/>
    <property type="match status" value="1"/>
</dbReference>
<evidence type="ECO:0000256" key="5">
    <source>
        <dbReference type="ARBA" id="ARBA00022746"/>
    </source>
</evidence>
<evidence type="ECO:0000313" key="13">
    <source>
        <dbReference type="EMBL" id="MBM7633611.1"/>
    </source>
</evidence>
<keyword evidence="6 11" id="KW-0472">Membrane</keyword>
<name>A0ABS2PE50_9BACL</name>
<evidence type="ECO:0000256" key="10">
    <source>
        <dbReference type="ARBA" id="ARBA00040345"/>
    </source>
</evidence>
<comment type="function">
    <text evidence="7">Catalyzes the glycosylation of 4,4'-diaponeurosporenoate, i.e. the esterification of glucose at the C1'' position with the carboxyl group of 4,4'-diaponeurosporenic acid, to form glycosyl-4,4'-diaponeurosporenoate. This is a step in the biosynthesis of staphyloxanthin, an orange pigment present in most staphylococci strains.</text>
</comment>
<keyword evidence="14" id="KW-1185">Reference proteome</keyword>
<reference evidence="13 14" key="1">
    <citation type="submission" date="2021-01" db="EMBL/GenBank/DDBJ databases">
        <title>Genomic Encyclopedia of Type Strains, Phase IV (KMG-IV): sequencing the most valuable type-strain genomes for metagenomic binning, comparative biology and taxonomic classification.</title>
        <authorList>
            <person name="Goeker M."/>
        </authorList>
    </citation>
    <scope>NUCLEOTIDE SEQUENCE [LARGE SCALE GENOMIC DNA]</scope>
    <source>
        <strain evidence="13 14">DSM 25540</strain>
    </source>
</reference>
<keyword evidence="11" id="KW-1133">Transmembrane helix</keyword>
<comment type="caution">
    <text evidence="13">The sequence shown here is derived from an EMBL/GenBank/DDBJ whole genome shotgun (WGS) entry which is preliminary data.</text>
</comment>
<keyword evidence="3" id="KW-0328">Glycosyltransferase</keyword>
<feature type="transmembrane region" description="Helical" evidence="11">
    <location>
        <begin position="303"/>
        <end position="321"/>
    </location>
</feature>
<dbReference type="Proteomes" id="UP000741863">
    <property type="component" value="Unassembled WGS sequence"/>
</dbReference>
<evidence type="ECO:0000259" key="12">
    <source>
        <dbReference type="Pfam" id="PF00535"/>
    </source>
</evidence>
<evidence type="ECO:0000256" key="9">
    <source>
        <dbReference type="ARBA" id="ARBA00038120"/>
    </source>
</evidence>
<feature type="transmembrane region" description="Helical" evidence="11">
    <location>
        <begin position="275"/>
        <end position="297"/>
    </location>
</feature>
<evidence type="ECO:0000313" key="14">
    <source>
        <dbReference type="Proteomes" id="UP000741863"/>
    </source>
</evidence>
<dbReference type="SUPFAM" id="SSF53448">
    <property type="entry name" value="Nucleotide-diphospho-sugar transferases"/>
    <property type="match status" value="1"/>
</dbReference>
<comment type="subcellular location">
    <subcellularLocation>
        <location evidence="1">Cell membrane</location>
    </subcellularLocation>
</comment>
<keyword evidence="4" id="KW-0808">Transferase</keyword>
<feature type="transmembrane region" description="Helical" evidence="11">
    <location>
        <begin position="164"/>
        <end position="185"/>
    </location>
</feature>
<feature type="domain" description="Glycosyltransferase 2-like" evidence="12">
    <location>
        <begin position="39"/>
        <end position="211"/>
    </location>
</feature>
<comment type="pathway">
    <text evidence="8">Carotenoid biosynthesis; staphyloxanthin biosynthesis; staphyloxanthin from farnesyl diphosphate: step 4/5.</text>
</comment>
<evidence type="ECO:0000256" key="2">
    <source>
        <dbReference type="ARBA" id="ARBA00022475"/>
    </source>
</evidence>
<dbReference type="PANTHER" id="PTHR43646">
    <property type="entry name" value="GLYCOSYLTRANSFERASE"/>
    <property type="match status" value="1"/>
</dbReference>
<dbReference type="InterPro" id="IPR029044">
    <property type="entry name" value="Nucleotide-diphossugar_trans"/>
</dbReference>
<organism evidence="13 14">
    <name type="scientific">Geomicrobium sediminis</name>
    <dbReference type="NCBI Taxonomy" id="1347788"/>
    <lineage>
        <taxon>Bacteria</taxon>
        <taxon>Bacillati</taxon>
        <taxon>Bacillota</taxon>
        <taxon>Bacilli</taxon>
        <taxon>Bacillales</taxon>
        <taxon>Geomicrobium</taxon>
    </lineage>
</organism>
<dbReference type="EMBL" id="JAFBEC010000007">
    <property type="protein sequence ID" value="MBM7633611.1"/>
    <property type="molecule type" value="Genomic_DNA"/>
</dbReference>
<feature type="transmembrane region" description="Helical" evidence="11">
    <location>
        <begin position="333"/>
        <end position="351"/>
    </location>
</feature>
<gene>
    <name evidence="13" type="ORF">JOD17_002705</name>
</gene>
<accession>A0ABS2PE50</accession>
<proteinExistence type="inferred from homology"/>
<keyword evidence="2" id="KW-1003">Cell membrane</keyword>
<evidence type="ECO:0000256" key="4">
    <source>
        <dbReference type="ARBA" id="ARBA00022679"/>
    </source>
</evidence>
<evidence type="ECO:0000256" key="6">
    <source>
        <dbReference type="ARBA" id="ARBA00023136"/>
    </source>
</evidence>
<evidence type="ECO:0000256" key="1">
    <source>
        <dbReference type="ARBA" id="ARBA00004236"/>
    </source>
</evidence>
<keyword evidence="5" id="KW-0125">Carotenoid biosynthesis</keyword>
<evidence type="ECO:0000256" key="8">
    <source>
        <dbReference type="ARBA" id="ARBA00037904"/>
    </source>
</evidence>
<dbReference type="CDD" id="cd00761">
    <property type="entry name" value="Glyco_tranf_GTA_type"/>
    <property type="match status" value="1"/>
</dbReference>
<keyword evidence="11" id="KW-0812">Transmembrane</keyword>
<dbReference type="RefSeq" id="WP_204698306.1">
    <property type="nucleotide sequence ID" value="NZ_JAFBEC010000007.1"/>
</dbReference>
<dbReference type="Gene3D" id="3.90.550.10">
    <property type="entry name" value="Spore Coat Polysaccharide Biosynthesis Protein SpsA, Chain A"/>
    <property type="match status" value="1"/>
</dbReference>
<protein>
    <recommendedName>
        <fullName evidence="10">4,4'-diaponeurosporenoate glycosyltransferase</fullName>
    </recommendedName>
</protein>